<evidence type="ECO:0000313" key="1">
    <source>
        <dbReference type="EMBL" id="MTS26576.1"/>
    </source>
</evidence>
<proteinExistence type="predicted"/>
<dbReference type="EMBL" id="WMZU01000004">
    <property type="protein sequence ID" value="MTS26576.1"/>
    <property type="molecule type" value="Genomic_DNA"/>
</dbReference>
<name>A0A6L6LPC8_9FIRM</name>
<organism evidence="1 2">
    <name type="scientific">Ruthenibacterium lactatiformans</name>
    <dbReference type="NCBI Taxonomy" id="1550024"/>
    <lineage>
        <taxon>Bacteria</taxon>
        <taxon>Bacillati</taxon>
        <taxon>Bacillota</taxon>
        <taxon>Clostridia</taxon>
        <taxon>Eubacteriales</taxon>
        <taxon>Oscillospiraceae</taxon>
        <taxon>Ruthenibacterium</taxon>
    </lineage>
</organism>
<dbReference type="Proteomes" id="UP000472755">
    <property type="component" value="Unassembled WGS sequence"/>
</dbReference>
<reference evidence="1 2" key="1">
    <citation type="journal article" date="2019" name="Nat. Med.">
        <title>A library of human gut bacterial isolates paired with longitudinal multiomics data enables mechanistic microbiome research.</title>
        <authorList>
            <person name="Poyet M."/>
            <person name="Groussin M."/>
            <person name="Gibbons S.M."/>
            <person name="Avila-Pacheco J."/>
            <person name="Jiang X."/>
            <person name="Kearney S.M."/>
            <person name="Perrotta A.R."/>
            <person name="Berdy B."/>
            <person name="Zhao S."/>
            <person name="Lieberman T.D."/>
            <person name="Swanson P.K."/>
            <person name="Smith M."/>
            <person name="Roesemann S."/>
            <person name="Alexander J.E."/>
            <person name="Rich S.A."/>
            <person name="Livny J."/>
            <person name="Vlamakis H."/>
            <person name="Clish C."/>
            <person name="Bullock K."/>
            <person name="Deik A."/>
            <person name="Scott J."/>
            <person name="Pierce K.A."/>
            <person name="Xavier R.J."/>
            <person name="Alm E.J."/>
        </authorList>
    </citation>
    <scope>NUCLEOTIDE SEQUENCE [LARGE SCALE GENOMIC DNA]</scope>
    <source>
        <strain evidence="1 2">BIOML-A4</strain>
    </source>
</reference>
<gene>
    <name evidence="1" type="ORF">GMD59_04655</name>
</gene>
<dbReference type="AlphaFoldDB" id="A0A6L6LPC8"/>
<accession>A0A6L6LPC8</accession>
<evidence type="ECO:0000313" key="2">
    <source>
        <dbReference type="Proteomes" id="UP000472755"/>
    </source>
</evidence>
<dbReference type="Pfam" id="PF09669">
    <property type="entry name" value="Phage_pRha"/>
    <property type="match status" value="1"/>
</dbReference>
<sequence length="237" mass="26606">MNESKGTEHTFALSTDLVLIKPIGSQMEPYTTADTVAEYAKVKRKTVNDLIRKHEKDLEEFGGLRFEIALPTQGSKGGRPEKLYHLNEQQATLLITYLKNTEPVRKFKKALVRGFFKARQELARREAQRAVKVPVRRSLTDAIRDSGEAERMKGYAYNSYTNLIYKTVTGKNAVMLRKSRGAERGADVVGLLTADELAEVTKREAQVCTLLDCGMQYEAIREILQGGVTHAKGAQRL</sequence>
<protein>
    <submittedName>
        <fullName evidence="1">Transcriptional regulator</fullName>
    </submittedName>
</protein>
<dbReference type="InterPro" id="IPR014054">
    <property type="entry name" value="Phage_regulatory_Rha"/>
</dbReference>
<comment type="caution">
    <text evidence="1">The sequence shown here is derived from an EMBL/GenBank/DDBJ whole genome shotgun (WGS) entry which is preliminary data.</text>
</comment>
<dbReference type="RefSeq" id="WP_172726017.1">
    <property type="nucleotide sequence ID" value="NZ_WMZN01000006.1"/>
</dbReference>